<name>B1FB96_9BURK</name>
<evidence type="ECO:0000259" key="2">
    <source>
        <dbReference type="Pfam" id="PF02371"/>
    </source>
</evidence>
<sequence length="371" mass="41581">MDTVRFLAIDLAKNVFQVHGVDAAGRLVLRRRVGQVQLTELVLRLAPCTIGMEACSSAHHWARQFQQQGHTVKLISPRFVKPFVKGNKTDGNDAEAICEALQRPSMRFVPIKSVEQQDVQSLHRARSRLVSNRTGLVSQMRGILAERGIVFAQSITRARRETPAVVADTSNALTPLAREMLADLMDQLRELDKRIAGFDRRIDAVFKASETCQRLAQIEGVGPKTATAIVAAVSDPKDFRNGRHFAAWLGLVPRQSSSGDRTHLLGISKRGDRHLRTLLIHGARAVLRTAPTKHDKKHAWALALQARRGANRAIVAIANKMARTTRIALRTRLHGWQQWFDQYPQFVVNDRRFHPWASVVLVPEVNSSPRK</sequence>
<feature type="domain" description="Transposase IS116/IS110/IS902 C-terminal" evidence="2">
    <location>
        <begin position="212"/>
        <end position="293"/>
    </location>
</feature>
<protein>
    <submittedName>
        <fullName evidence="3">Transposase IS116/IS110/IS902 family protein</fullName>
    </submittedName>
</protein>
<dbReference type="InterPro" id="IPR047650">
    <property type="entry name" value="Transpos_IS110"/>
</dbReference>
<gene>
    <name evidence="3" type="ORF">BamIOP4010DRAFT_1305</name>
</gene>
<evidence type="ECO:0000259" key="1">
    <source>
        <dbReference type="Pfam" id="PF01548"/>
    </source>
</evidence>
<dbReference type="PANTHER" id="PTHR33055">
    <property type="entry name" value="TRANSPOSASE FOR INSERTION SEQUENCE ELEMENT IS1111A"/>
    <property type="match status" value="1"/>
</dbReference>
<evidence type="ECO:0000313" key="4">
    <source>
        <dbReference type="Proteomes" id="UP000005463"/>
    </source>
</evidence>
<dbReference type="InterPro" id="IPR002525">
    <property type="entry name" value="Transp_IS110-like_N"/>
</dbReference>
<dbReference type="PANTHER" id="PTHR33055:SF3">
    <property type="entry name" value="PUTATIVE TRANSPOSASE FOR IS117-RELATED"/>
    <property type="match status" value="1"/>
</dbReference>
<organism evidence="3 4">
    <name type="scientific">Burkholderia ambifaria IOP40-10</name>
    <dbReference type="NCBI Taxonomy" id="396596"/>
    <lineage>
        <taxon>Bacteria</taxon>
        <taxon>Pseudomonadati</taxon>
        <taxon>Pseudomonadota</taxon>
        <taxon>Betaproteobacteria</taxon>
        <taxon>Burkholderiales</taxon>
        <taxon>Burkholderiaceae</taxon>
        <taxon>Burkholderia</taxon>
        <taxon>Burkholderia cepacia complex</taxon>
    </lineage>
</organism>
<comment type="caution">
    <text evidence="3">The sequence shown here is derived from an EMBL/GenBank/DDBJ whole genome shotgun (WGS) entry which is preliminary data.</text>
</comment>
<proteinExistence type="predicted"/>
<dbReference type="GO" id="GO:0004803">
    <property type="term" value="F:transposase activity"/>
    <property type="evidence" value="ECO:0007669"/>
    <property type="project" value="InterPro"/>
</dbReference>
<dbReference type="Proteomes" id="UP000005463">
    <property type="component" value="Unassembled WGS sequence"/>
</dbReference>
<dbReference type="AlphaFoldDB" id="B1FB96"/>
<dbReference type="Pfam" id="PF01548">
    <property type="entry name" value="DEDD_Tnp_IS110"/>
    <property type="match status" value="1"/>
</dbReference>
<dbReference type="EMBL" id="ABLC01000018">
    <property type="protein sequence ID" value="EDT05178.1"/>
    <property type="molecule type" value="Genomic_DNA"/>
</dbReference>
<dbReference type="NCBIfam" id="NF033542">
    <property type="entry name" value="transpos_IS110"/>
    <property type="match status" value="1"/>
</dbReference>
<evidence type="ECO:0000313" key="3">
    <source>
        <dbReference type="EMBL" id="EDT05178.1"/>
    </source>
</evidence>
<dbReference type="Pfam" id="PF02371">
    <property type="entry name" value="Transposase_20"/>
    <property type="match status" value="1"/>
</dbReference>
<accession>B1FB96</accession>
<dbReference type="PATRIC" id="fig|396596.7.peg.6613"/>
<dbReference type="Gene3D" id="1.10.150.20">
    <property type="entry name" value="5' to 3' exonuclease, C-terminal subdomain"/>
    <property type="match status" value="1"/>
</dbReference>
<reference evidence="3 4" key="1">
    <citation type="submission" date="2008-03" db="EMBL/GenBank/DDBJ databases">
        <title>Sequencing of the draft genome and assembly of Burkholderia ambifaria IOP40-10.</title>
        <authorList>
            <consortium name="US DOE Joint Genome Institute (JGI-PGF)"/>
            <person name="Copeland A."/>
            <person name="Lucas S."/>
            <person name="Lapidus A."/>
            <person name="Glavina del Rio T."/>
            <person name="Dalin E."/>
            <person name="Tice H."/>
            <person name="Bruce D."/>
            <person name="Goodwin L."/>
            <person name="Pitluck S."/>
            <person name="Larimer F."/>
            <person name="Land M.L."/>
            <person name="Hauser L."/>
            <person name="Tiedje J."/>
            <person name="Richardson P."/>
        </authorList>
    </citation>
    <scope>NUCLEOTIDE SEQUENCE [LARGE SCALE GENOMIC DNA]</scope>
    <source>
        <strain evidence="3 4">IOP40-10</strain>
    </source>
</reference>
<dbReference type="InterPro" id="IPR003346">
    <property type="entry name" value="Transposase_20"/>
</dbReference>
<dbReference type="GO" id="GO:0006313">
    <property type="term" value="P:DNA transposition"/>
    <property type="evidence" value="ECO:0007669"/>
    <property type="project" value="InterPro"/>
</dbReference>
<feature type="domain" description="Transposase IS110-like N-terminal" evidence="1">
    <location>
        <begin position="8"/>
        <end position="145"/>
    </location>
</feature>
<dbReference type="GO" id="GO:0003677">
    <property type="term" value="F:DNA binding"/>
    <property type="evidence" value="ECO:0007669"/>
    <property type="project" value="InterPro"/>
</dbReference>